<dbReference type="Gene3D" id="4.10.60.10">
    <property type="entry name" value="Zinc finger, CCHC-type"/>
    <property type="match status" value="1"/>
</dbReference>
<evidence type="ECO:0000259" key="2">
    <source>
        <dbReference type="PROSITE" id="PS50158"/>
    </source>
</evidence>
<dbReference type="GeneID" id="94842091"/>
<feature type="domain" description="CCHC-type" evidence="2">
    <location>
        <begin position="53"/>
        <end position="68"/>
    </location>
</feature>
<accession>A0A1J4JTN1</accession>
<dbReference type="EMBL" id="MLAK01000868">
    <property type="protein sequence ID" value="OHT02427.1"/>
    <property type="molecule type" value="Genomic_DNA"/>
</dbReference>
<keyword evidence="4" id="KW-1185">Reference proteome</keyword>
<comment type="caution">
    <text evidence="3">The sequence shown here is derived from an EMBL/GenBank/DDBJ whole genome shotgun (WGS) entry which is preliminary data.</text>
</comment>
<dbReference type="AlphaFoldDB" id="A0A1J4JTN1"/>
<dbReference type="InterPro" id="IPR001878">
    <property type="entry name" value="Znf_CCHC"/>
</dbReference>
<name>A0A1J4JTN1_9EUKA</name>
<keyword evidence="1" id="KW-0479">Metal-binding</keyword>
<dbReference type="Pfam" id="PF00098">
    <property type="entry name" value="zf-CCHC"/>
    <property type="match status" value="1"/>
</dbReference>
<dbReference type="GO" id="GO:0008270">
    <property type="term" value="F:zinc ion binding"/>
    <property type="evidence" value="ECO:0007669"/>
    <property type="project" value="UniProtKB-KW"/>
</dbReference>
<dbReference type="SUPFAM" id="SSF57756">
    <property type="entry name" value="Retrovirus zinc finger-like domains"/>
    <property type="match status" value="1"/>
</dbReference>
<keyword evidence="1" id="KW-0862">Zinc</keyword>
<evidence type="ECO:0000313" key="4">
    <source>
        <dbReference type="Proteomes" id="UP000179807"/>
    </source>
</evidence>
<dbReference type="InterPro" id="IPR036875">
    <property type="entry name" value="Znf_CCHC_sf"/>
</dbReference>
<protein>
    <submittedName>
        <fullName evidence="3">Zinc knuckle family protein</fullName>
    </submittedName>
</protein>
<dbReference type="PROSITE" id="PS50158">
    <property type="entry name" value="ZF_CCHC"/>
    <property type="match status" value="1"/>
</dbReference>
<dbReference type="Proteomes" id="UP000179807">
    <property type="component" value="Unassembled WGS sequence"/>
</dbReference>
<keyword evidence="1" id="KW-0863">Zinc-finger</keyword>
<dbReference type="GO" id="GO:0003676">
    <property type="term" value="F:nucleic acid binding"/>
    <property type="evidence" value="ECO:0007669"/>
    <property type="project" value="InterPro"/>
</dbReference>
<dbReference type="VEuPathDB" id="TrichDB:TRFO_30494"/>
<dbReference type="SMART" id="SM00343">
    <property type="entry name" value="ZnF_C2HC"/>
    <property type="match status" value="2"/>
</dbReference>
<evidence type="ECO:0000256" key="1">
    <source>
        <dbReference type="PROSITE-ProRule" id="PRU00047"/>
    </source>
</evidence>
<organism evidence="3 4">
    <name type="scientific">Tritrichomonas foetus</name>
    <dbReference type="NCBI Taxonomy" id="1144522"/>
    <lineage>
        <taxon>Eukaryota</taxon>
        <taxon>Metamonada</taxon>
        <taxon>Parabasalia</taxon>
        <taxon>Tritrichomonadida</taxon>
        <taxon>Tritrichomonadidae</taxon>
        <taxon>Tritrichomonas</taxon>
    </lineage>
</organism>
<gene>
    <name evidence="3" type="ORF">TRFO_30494</name>
</gene>
<dbReference type="OrthoDB" id="427960at2759"/>
<dbReference type="RefSeq" id="XP_068355563.1">
    <property type="nucleotide sequence ID" value="XM_068507387.1"/>
</dbReference>
<proteinExistence type="predicted"/>
<reference evidence="3" key="1">
    <citation type="submission" date="2016-10" db="EMBL/GenBank/DDBJ databases">
        <authorList>
            <person name="Benchimol M."/>
            <person name="Almeida L.G."/>
            <person name="Vasconcelos A.T."/>
            <person name="Perreira-Neves A."/>
            <person name="Rosa I.A."/>
            <person name="Tasca T."/>
            <person name="Bogo M.R."/>
            <person name="de Souza W."/>
        </authorList>
    </citation>
    <scope>NUCLEOTIDE SEQUENCE [LARGE SCALE GENOMIC DNA]</scope>
    <source>
        <strain evidence="3">K</strain>
    </source>
</reference>
<evidence type="ECO:0000313" key="3">
    <source>
        <dbReference type="EMBL" id="OHT02427.1"/>
    </source>
</evidence>
<sequence length="173" mass="19471">MIHSKGLTIDEESALYLTSYFHQNKNLPAPYQVRSRQPSRSTSMSALSGKTICYRCGQLGHLAGQCTNELPDPAQIELEMNNDIQILISQLKETGDYESDEFGLYIKGDSNSVPVASDWKTASFCTNCGKPHPANRCPHKSYNEIINEMKNCLDSKSSFTAEQIKAFFYDIWD</sequence>